<accession>A0A1M6DJ93</accession>
<keyword evidence="6 10" id="KW-0548">Nucleotidyltransferase</keyword>
<protein>
    <recommendedName>
        <fullName evidence="3 10">DNA-directed RNA polymerase subunit omega</fullName>
        <shortName evidence="10">RNAP omega subunit</shortName>
        <ecNumber evidence="2 10">2.7.7.6</ecNumber>
    </recommendedName>
    <alternativeName>
        <fullName evidence="10">RNA polymerase omega subunit</fullName>
    </alternativeName>
    <alternativeName>
        <fullName evidence="8 10">Transcriptase subunit omega</fullName>
    </alternativeName>
</protein>
<evidence type="ECO:0000256" key="9">
    <source>
        <dbReference type="ARBA" id="ARBA00048552"/>
    </source>
</evidence>
<comment type="catalytic activity">
    <reaction evidence="9 10">
        <text>RNA(n) + a ribonucleoside 5'-triphosphate = RNA(n+1) + diphosphate</text>
        <dbReference type="Rhea" id="RHEA:21248"/>
        <dbReference type="Rhea" id="RHEA-COMP:14527"/>
        <dbReference type="Rhea" id="RHEA-COMP:17342"/>
        <dbReference type="ChEBI" id="CHEBI:33019"/>
        <dbReference type="ChEBI" id="CHEBI:61557"/>
        <dbReference type="ChEBI" id="CHEBI:140395"/>
        <dbReference type="EC" id="2.7.7.6"/>
    </reaction>
</comment>
<dbReference type="SUPFAM" id="SSF63562">
    <property type="entry name" value="RPB6/omega subunit-like"/>
    <property type="match status" value="1"/>
</dbReference>
<organism evidence="11 12">
    <name type="scientific">Dethiosulfatibacter aminovorans DSM 17477</name>
    <dbReference type="NCBI Taxonomy" id="1121476"/>
    <lineage>
        <taxon>Bacteria</taxon>
        <taxon>Bacillati</taxon>
        <taxon>Bacillota</taxon>
        <taxon>Tissierellia</taxon>
        <taxon>Dethiosulfatibacter</taxon>
    </lineage>
</organism>
<dbReference type="EC" id="2.7.7.6" evidence="2 10"/>
<dbReference type="AlphaFoldDB" id="A0A1M6DJ93"/>
<reference evidence="11 12" key="1">
    <citation type="submission" date="2016-11" db="EMBL/GenBank/DDBJ databases">
        <authorList>
            <person name="Jaros S."/>
            <person name="Januszkiewicz K."/>
            <person name="Wedrychowicz H."/>
        </authorList>
    </citation>
    <scope>NUCLEOTIDE SEQUENCE [LARGE SCALE GENOMIC DNA]</scope>
    <source>
        <strain evidence="11 12">DSM 17477</strain>
    </source>
</reference>
<dbReference type="GO" id="GO:0003677">
    <property type="term" value="F:DNA binding"/>
    <property type="evidence" value="ECO:0007669"/>
    <property type="project" value="UniProtKB-UniRule"/>
</dbReference>
<sequence length="64" mass="7412">MIKPSIDELLEKVESRYMLVTIISKRARDIVEGEEILIKTTQLKPVNIAVEEFYAGKIDYEIID</sequence>
<keyword evidence="5 10" id="KW-0808">Transferase</keyword>
<dbReference type="InterPro" id="IPR003716">
    <property type="entry name" value="DNA-dir_RNA_pol_omega"/>
</dbReference>
<dbReference type="STRING" id="1121476.SAMN02745751_00934"/>
<evidence type="ECO:0000256" key="7">
    <source>
        <dbReference type="ARBA" id="ARBA00023163"/>
    </source>
</evidence>
<gene>
    <name evidence="10" type="primary">rpoZ</name>
    <name evidence="11" type="ORF">SAMN02745751_00934</name>
</gene>
<dbReference type="InterPro" id="IPR006110">
    <property type="entry name" value="Pol_omega/Rpo6/RPB6"/>
</dbReference>
<evidence type="ECO:0000313" key="11">
    <source>
        <dbReference type="EMBL" id="SHI73193.1"/>
    </source>
</evidence>
<dbReference type="Pfam" id="PF01192">
    <property type="entry name" value="RNA_pol_Rpb6"/>
    <property type="match status" value="1"/>
</dbReference>
<evidence type="ECO:0000256" key="10">
    <source>
        <dbReference type="HAMAP-Rule" id="MF_00366"/>
    </source>
</evidence>
<comment type="function">
    <text evidence="10">Promotes RNA polymerase assembly. Latches the N- and C-terminal regions of the beta' subunit thereby facilitating its interaction with the beta and alpha subunits.</text>
</comment>
<comment type="subunit">
    <text evidence="10">The RNAP catalytic core consists of 2 alpha, 1 beta, 1 beta' and 1 omega subunit. When a sigma factor is associated with the core the holoenzyme is formed, which can initiate transcription.</text>
</comment>
<evidence type="ECO:0000256" key="3">
    <source>
        <dbReference type="ARBA" id="ARBA00013725"/>
    </source>
</evidence>
<dbReference type="SMART" id="SM01409">
    <property type="entry name" value="RNA_pol_Rpb6"/>
    <property type="match status" value="1"/>
</dbReference>
<keyword evidence="7 10" id="KW-0804">Transcription</keyword>
<evidence type="ECO:0000256" key="4">
    <source>
        <dbReference type="ARBA" id="ARBA00022478"/>
    </source>
</evidence>
<evidence type="ECO:0000256" key="1">
    <source>
        <dbReference type="ARBA" id="ARBA00006711"/>
    </source>
</evidence>
<comment type="similarity">
    <text evidence="1 10">Belongs to the RNA polymerase subunit omega family.</text>
</comment>
<evidence type="ECO:0000256" key="8">
    <source>
        <dbReference type="ARBA" id="ARBA00029924"/>
    </source>
</evidence>
<evidence type="ECO:0000256" key="2">
    <source>
        <dbReference type="ARBA" id="ARBA00012418"/>
    </source>
</evidence>
<dbReference type="EMBL" id="FQZL01000006">
    <property type="protein sequence ID" value="SHI73193.1"/>
    <property type="molecule type" value="Genomic_DNA"/>
</dbReference>
<name>A0A1M6DJ93_9FIRM</name>
<evidence type="ECO:0000313" key="12">
    <source>
        <dbReference type="Proteomes" id="UP000184052"/>
    </source>
</evidence>
<evidence type="ECO:0000256" key="6">
    <source>
        <dbReference type="ARBA" id="ARBA00022695"/>
    </source>
</evidence>
<dbReference type="GO" id="GO:0006351">
    <property type="term" value="P:DNA-templated transcription"/>
    <property type="evidence" value="ECO:0007669"/>
    <property type="project" value="UniProtKB-UniRule"/>
</dbReference>
<keyword evidence="4 10" id="KW-0240">DNA-directed RNA polymerase</keyword>
<dbReference type="GO" id="GO:0003899">
    <property type="term" value="F:DNA-directed RNA polymerase activity"/>
    <property type="evidence" value="ECO:0007669"/>
    <property type="project" value="UniProtKB-UniRule"/>
</dbReference>
<dbReference type="Proteomes" id="UP000184052">
    <property type="component" value="Unassembled WGS sequence"/>
</dbReference>
<keyword evidence="12" id="KW-1185">Reference proteome</keyword>
<evidence type="ECO:0000256" key="5">
    <source>
        <dbReference type="ARBA" id="ARBA00022679"/>
    </source>
</evidence>
<dbReference type="InterPro" id="IPR036161">
    <property type="entry name" value="RPB6/omega-like_sf"/>
</dbReference>
<dbReference type="RefSeq" id="WP_073047892.1">
    <property type="nucleotide sequence ID" value="NZ_FQZL01000006.1"/>
</dbReference>
<dbReference type="HAMAP" id="MF_00366">
    <property type="entry name" value="RNApol_bact_RpoZ"/>
    <property type="match status" value="1"/>
</dbReference>
<dbReference type="OrthoDB" id="9815459at2"/>
<dbReference type="NCBIfam" id="TIGR00690">
    <property type="entry name" value="rpoZ"/>
    <property type="match status" value="1"/>
</dbReference>
<dbReference type="PANTHER" id="PTHR34476:SF1">
    <property type="entry name" value="DNA-DIRECTED RNA POLYMERASE SUBUNIT OMEGA"/>
    <property type="match status" value="1"/>
</dbReference>
<dbReference type="PANTHER" id="PTHR34476">
    <property type="entry name" value="DNA-DIRECTED RNA POLYMERASE SUBUNIT OMEGA"/>
    <property type="match status" value="1"/>
</dbReference>
<dbReference type="Gene3D" id="3.90.940.10">
    <property type="match status" value="1"/>
</dbReference>
<proteinExistence type="inferred from homology"/>
<dbReference type="GO" id="GO:0000428">
    <property type="term" value="C:DNA-directed RNA polymerase complex"/>
    <property type="evidence" value="ECO:0007669"/>
    <property type="project" value="UniProtKB-KW"/>
</dbReference>